<keyword evidence="9" id="KW-1185">Reference proteome</keyword>
<dbReference type="AlphaFoldDB" id="A0A6A6QPH5"/>
<feature type="transmembrane region" description="Helical" evidence="6">
    <location>
        <begin position="124"/>
        <end position="141"/>
    </location>
</feature>
<accession>A0A6A6QPH5</accession>
<reference evidence="8" key="1">
    <citation type="journal article" date="2020" name="Stud. Mycol.">
        <title>101 Dothideomycetes genomes: a test case for predicting lifestyles and emergence of pathogens.</title>
        <authorList>
            <person name="Haridas S."/>
            <person name="Albert R."/>
            <person name="Binder M."/>
            <person name="Bloem J."/>
            <person name="Labutti K."/>
            <person name="Salamov A."/>
            <person name="Andreopoulos B."/>
            <person name="Baker S."/>
            <person name="Barry K."/>
            <person name="Bills G."/>
            <person name="Bluhm B."/>
            <person name="Cannon C."/>
            <person name="Castanera R."/>
            <person name="Culley D."/>
            <person name="Daum C."/>
            <person name="Ezra D."/>
            <person name="Gonzalez J."/>
            <person name="Henrissat B."/>
            <person name="Kuo A."/>
            <person name="Liang C."/>
            <person name="Lipzen A."/>
            <person name="Lutzoni F."/>
            <person name="Magnuson J."/>
            <person name="Mondo S."/>
            <person name="Nolan M."/>
            <person name="Ohm R."/>
            <person name="Pangilinan J."/>
            <person name="Park H.-J."/>
            <person name="Ramirez L."/>
            <person name="Alfaro M."/>
            <person name="Sun H."/>
            <person name="Tritt A."/>
            <person name="Yoshinaga Y."/>
            <person name="Zwiers L.-H."/>
            <person name="Turgeon B."/>
            <person name="Goodwin S."/>
            <person name="Spatafora J."/>
            <person name="Crous P."/>
            <person name="Grigoriev I."/>
        </authorList>
    </citation>
    <scope>NUCLEOTIDE SEQUENCE</scope>
    <source>
        <strain evidence="8">CBS 269.34</strain>
    </source>
</reference>
<dbReference type="SUPFAM" id="SSF103473">
    <property type="entry name" value="MFS general substrate transporter"/>
    <property type="match status" value="1"/>
</dbReference>
<dbReference type="InterPro" id="IPR036259">
    <property type="entry name" value="MFS_trans_sf"/>
</dbReference>
<dbReference type="OrthoDB" id="9986881at2759"/>
<dbReference type="EMBL" id="MU004190">
    <property type="protein sequence ID" value="KAF2494418.1"/>
    <property type="molecule type" value="Genomic_DNA"/>
</dbReference>
<proteinExistence type="predicted"/>
<organism evidence="8 9">
    <name type="scientific">Lophium mytilinum</name>
    <dbReference type="NCBI Taxonomy" id="390894"/>
    <lineage>
        <taxon>Eukaryota</taxon>
        <taxon>Fungi</taxon>
        <taxon>Dikarya</taxon>
        <taxon>Ascomycota</taxon>
        <taxon>Pezizomycotina</taxon>
        <taxon>Dothideomycetes</taxon>
        <taxon>Pleosporomycetidae</taxon>
        <taxon>Mytilinidiales</taxon>
        <taxon>Mytilinidiaceae</taxon>
        <taxon>Lophium</taxon>
    </lineage>
</organism>
<feature type="transmembrane region" description="Helical" evidence="6">
    <location>
        <begin position="371"/>
        <end position="389"/>
    </location>
</feature>
<dbReference type="PANTHER" id="PTHR23502:SF59">
    <property type="entry name" value="MULTIDRUG TRANSPORTER, PUTATIVE (AFU_ORTHOLOGUE AFUA_1G10370)-RELATED"/>
    <property type="match status" value="1"/>
</dbReference>
<keyword evidence="3 6" id="KW-1133">Transmembrane helix</keyword>
<dbReference type="InterPro" id="IPR011701">
    <property type="entry name" value="MFS"/>
</dbReference>
<feature type="transmembrane region" description="Helical" evidence="6">
    <location>
        <begin position="425"/>
        <end position="449"/>
    </location>
</feature>
<gene>
    <name evidence="8" type="ORF">BU16DRAFT_589250</name>
</gene>
<protein>
    <submittedName>
        <fullName evidence="8">MFS general substrate transporter</fullName>
    </submittedName>
</protein>
<feature type="compositionally biased region" description="Basic and acidic residues" evidence="5">
    <location>
        <begin position="21"/>
        <end position="30"/>
    </location>
</feature>
<feature type="transmembrane region" description="Helical" evidence="6">
    <location>
        <begin position="285"/>
        <end position="308"/>
    </location>
</feature>
<feature type="region of interest" description="Disordered" evidence="5">
    <location>
        <begin position="1"/>
        <end position="34"/>
    </location>
</feature>
<sequence>MSTEDKLEPSSPPSTSPSQLEARDGSEKAVDPNLIDFDGPDDPYNALNWPFGKKVRVTLLYSFCTMGATWASTAYNSGIVEIEKHFHVSQEVALLGMSLYLFGNAFGPFLWAPVSEAYGRKPSILIPLFGLTLFSFASATAKDIQTLFITRFFGGVFGSAPLCNTGGVIADIWQPTHRGPALLMWGLSVIIGPLIAPIIGGALVISMPTVGWRWTEYVTGIILAVAVSTSSIWVDESYPPVLLARKANRIRFETKNWAFHSKSQEAGTSFKELLRKYFIVPFEMLVDPIAFIINIYAAFCYAIIYLAIPTLPYEFNQTRHWNAVVGATPFTAIIIGVIFSAFVILWGGVYYKKRFIANGNKIIPEARLPPMMIGSVFFAAGLFIMAWTSKASVHWIGFCVGSACLGLGFFTIFQSCLGYLVDTYLGLAASAIAANLFMRSMLAGAFPLFSHALYTNLGLDWGLSLLGFLAVAMLPIPYVFYIFGKRIRAVGNHSNKTFVP</sequence>
<dbReference type="Pfam" id="PF07690">
    <property type="entry name" value="MFS_1"/>
    <property type="match status" value="1"/>
</dbReference>
<feature type="domain" description="Major facilitator superfamily (MFS) profile" evidence="7">
    <location>
        <begin position="57"/>
        <end position="487"/>
    </location>
</feature>
<evidence type="ECO:0000259" key="7">
    <source>
        <dbReference type="PROSITE" id="PS50850"/>
    </source>
</evidence>
<feature type="transmembrane region" description="Helical" evidence="6">
    <location>
        <begin position="92"/>
        <end position="112"/>
    </location>
</feature>
<dbReference type="InterPro" id="IPR020846">
    <property type="entry name" value="MFS_dom"/>
</dbReference>
<dbReference type="Gene3D" id="1.20.1250.20">
    <property type="entry name" value="MFS general substrate transporter like domains"/>
    <property type="match status" value="1"/>
</dbReference>
<feature type="transmembrane region" description="Helical" evidence="6">
    <location>
        <begin position="59"/>
        <end position="80"/>
    </location>
</feature>
<evidence type="ECO:0000256" key="2">
    <source>
        <dbReference type="ARBA" id="ARBA00022692"/>
    </source>
</evidence>
<evidence type="ECO:0000256" key="5">
    <source>
        <dbReference type="SAM" id="MobiDB-lite"/>
    </source>
</evidence>
<name>A0A6A6QPH5_9PEZI</name>
<dbReference type="GO" id="GO:0005886">
    <property type="term" value="C:plasma membrane"/>
    <property type="evidence" value="ECO:0007669"/>
    <property type="project" value="TreeGrafter"/>
</dbReference>
<evidence type="ECO:0000256" key="4">
    <source>
        <dbReference type="ARBA" id="ARBA00023136"/>
    </source>
</evidence>
<evidence type="ECO:0000313" key="8">
    <source>
        <dbReference type="EMBL" id="KAF2494418.1"/>
    </source>
</evidence>
<feature type="transmembrane region" description="Helical" evidence="6">
    <location>
        <begin position="328"/>
        <end position="351"/>
    </location>
</feature>
<comment type="subcellular location">
    <subcellularLocation>
        <location evidence="1">Membrane</location>
        <topology evidence="1">Multi-pass membrane protein</topology>
    </subcellularLocation>
</comment>
<evidence type="ECO:0000256" key="3">
    <source>
        <dbReference type="ARBA" id="ARBA00022989"/>
    </source>
</evidence>
<dbReference type="Proteomes" id="UP000799750">
    <property type="component" value="Unassembled WGS sequence"/>
</dbReference>
<feature type="transmembrane region" description="Helical" evidence="6">
    <location>
        <begin position="395"/>
        <end position="413"/>
    </location>
</feature>
<evidence type="ECO:0000313" key="9">
    <source>
        <dbReference type="Proteomes" id="UP000799750"/>
    </source>
</evidence>
<evidence type="ECO:0000256" key="6">
    <source>
        <dbReference type="SAM" id="Phobius"/>
    </source>
</evidence>
<keyword evidence="4 6" id="KW-0472">Membrane</keyword>
<feature type="transmembrane region" description="Helical" evidence="6">
    <location>
        <begin position="182"/>
        <end position="205"/>
    </location>
</feature>
<dbReference type="PROSITE" id="PS50850">
    <property type="entry name" value="MFS"/>
    <property type="match status" value="1"/>
</dbReference>
<keyword evidence="2 6" id="KW-0812">Transmembrane</keyword>
<dbReference type="FunFam" id="1.20.1250.20:FF:000011">
    <property type="entry name" value="MFS multidrug transporter, putative"/>
    <property type="match status" value="1"/>
</dbReference>
<dbReference type="GO" id="GO:0022857">
    <property type="term" value="F:transmembrane transporter activity"/>
    <property type="evidence" value="ECO:0007669"/>
    <property type="project" value="InterPro"/>
</dbReference>
<feature type="transmembrane region" description="Helical" evidence="6">
    <location>
        <begin position="461"/>
        <end position="483"/>
    </location>
</feature>
<dbReference type="PANTHER" id="PTHR23502">
    <property type="entry name" value="MAJOR FACILITATOR SUPERFAMILY"/>
    <property type="match status" value="1"/>
</dbReference>
<evidence type="ECO:0000256" key="1">
    <source>
        <dbReference type="ARBA" id="ARBA00004141"/>
    </source>
</evidence>
<dbReference type="CDD" id="cd17323">
    <property type="entry name" value="MFS_Tpo1_MDR_like"/>
    <property type="match status" value="1"/>
</dbReference>